<accession>M0NTK6</accession>
<gene>
    <name evidence="2" type="ORF">C468_12272</name>
</gene>
<dbReference type="EMBL" id="AOJH01000075">
    <property type="protein sequence ID" value="EMA61086.1"/>
    <property type="molecule type" value="Genomic_DNA"/>
</dbReference>
<evidence type="ECO:0000313" key="2">
    <source>
        <dbReference type="EMBL" id="EMA61086.1"/>
    </source>
</evidence>
<proteinExistence type="predicted"/>
<dbReference type="AlphaFoldDB" id="M0NTK6"/>
<feature type="non-terminal residue" evidence="2">
    <location>
        <position position="100"/>
    </location>
</feature>
<evidence type="ECO:0000256" key="1">
    <source>
        <dbReference type="SAM" id="MobiDB-lite"/>
    </source>
</evidence>
<feature type="region of interest" description="Disordered" evidence="1">
    <location>
        <begin position="49"/>
        <end position="68"/>
    </location>
</feature>
<protein>
    <submittedName>
        <fullName evidence="2">ATPase P</fullName>
    </submittedName>
</protein>
<evidence type="ECO:0000313" key="3">
    <source>
        <dbReference type="Proteomes" id="UP000011546"/>
    </source>
</evidence>
<comment type="caution">
    <text evidence="2">The sequence shown here is derived from an EMBL/GenBank/DDBJ whole genome shotgun (WGS) entry which is preliminary data.</text>
</comment>
<organism evidence="2 3">
    <name type="scientific">Halorubrum kocurii JCM 14978</name>
    <dbReference type="NCBI Taxonomy" id="1230456"/>
    <lineage>
        <taxon>Archaea</taxon>
        <taxon>Methanobacteriati</taxon>
        <taxon>Methanobacteriota</taxon>
        <taxon>Stenosarchaea group</taxon>
        <taxon>Halobacteria</taxon>
        <taxon>Halobacteriales</taxon>
        <taxon>Haloferacaceae</taxon>
        <taxon>Halorubrum</taxon>
    </lineage>
</organism>
<name>M0NTK6_9EURY</name>
<keyword evidence="3" id="KW-1185">Reference proteome</keyword>
<reference evidence="2 3" key="1">
    <citation type="journal article" date="2014" name="PLoS Genet.">
        <title>Phylogenetically driven sequencing of extremely halophilic archaea reveals strategies for static and dynamic osmo-response.</title>
        <authorList>
            <person name="Becker E.A."/>
            <person name="Seitzer P.M."/>
            <person name="Tritt A."/>
            <person name="Larsen D."/>
            <person name="Krusor M."/>
            <person name="Yao A.I."/>
            <person name="Wu D."/>
            <person name="Madern D."/>
            <person name="Eisen J.A."/>
            <person name="Darling A.E."/>
            <person name="Facciotti M.T."/>
        </authorList>
    </citation>
    <scope>NUCLEOTIDE SEQUENCE [LARGE SCALE GENOMIC DNA]</scope>
    <source>
        <strain evidence="2 3">JCM 14978</strain>
    </source>
</reference>
<dbReference type="Proteomes" id="UP000011546">
    <property type="component" value="Unassembled WGS sequence"/>
</dbReference>
<dbReference type="STRING" id="1230456.C468_12272"/>
<sequence>MSAPDCTLCELPTEGVDVTDGGGNEFCCTGCRDVYEALGDVDVDAEAVRERRREGGDGAGDAGDDTAVPADHEATFLEVDGMHCATCESFLEMTAGGKPG</sequence>